<protein>
    <submittedName>
        <fullName evidence="1">Uncharacterized protein</fullName>
    </submittedName>
</protein>
<sequence>MDGPVGNGILGHGFLFSSHAGVYSSDRSASRVSFDGGDNGVFLHHDNGVRNSDSARLFATPSSPPRISSSGNYIEHPVSKFDTLAGVAIRYGVEVADIKRLNGLVTDIQMFALKTLNIPLPGRHPPSANAPNGSVALSGNGEHVPPKQAHDDLLDSFLSLKLKSSHYKVSSSMSSLQGYYGLKSENRTKSYGGFEMAVFSKGDSQDLGDGPFLKSSPASGTPLGLHRKSRSVANGLFQENGATFDHKNEGNDVDSDRRAEKFIRRRQKSEMDFLAATPELLLKEEFSSGAGGFSASAGKNLALRSKGSRASLVNDSELGPATGGVDSIIPDSATAVKKSSSTSSLQEQESSNSSRLSIWSLKPDLQALSTSAIGRPIFDGLPKPGKKNKAALD</sequence>
<reference evidence="2" key="1">
    <citation type="journal article" date="2023" name="Front. Plant Sci.">
        <title>Chromosomal-level genome assembly of Melastoma candidum provides insights into trichome evolution.</title>
        <authorList>
            <person name="Zhong Y."/>
            <person name="Wu W."/>
            <person name="Sun C."/>
            <person name="Zou P."/>
            <person name="Liu Y."/>
            <person name="Dai S."/>
            <person name="Zhou R."/>
        </authorList>
    </citation>
    <scope>NUCLEOTIDE SEQUENCE [LARGE SCALE GENOMIC DNA]</scope>
</reference>
<dbReference type="Proteomes" id="UP001057402">
    <property type="component" value="Chromosome 3"/>
</dbReference>
<gene>
    <name evidence="1" type="ORF">MLD38_009892</name>
</gene>
<name>A0ACB9S212_9MYRT</name>
<evidence type="ECO:0000313" key="2">
    <source>
        <dbReference type="Proteomes" id="UP001057402"/>
    </source>
</evidence>
<evidence type="ECO:0000313" key="1">
    <source>
        <dbReference type="EMBL" id="KAI4384126.1"/>
    </source>
</evidence>
<proteinExistence type="predicted"/>
<organism evidence="1 2">
    <name type="scientific">Melastoma candidum</name>
    <dbReference type="NCBI Taxonomy" id="119954"/>
    <lineage>
        <taxon>Eukaryota</taxon>
        <taxon>Viridiplantae</taxon>
        <taxon>Streptophyta</taxon>
        <taxon>Embryophyta</taxon>
        <taxon>Tracheophyta</taxon>
        <taxon>Spermatophyta</taxon>
        <taxon>Magnoliopsida</taxon>
        <taxon>eudicotyledons</taxon>
        <taxon>Gunneridae</taxon>
        <taxon>Pentapetalae</taxon>
        <taxon>rosids</taxon>
        <taxon>malvids</taxon>
        <taxon>Myrtales</taxon>
        <taxon>Melastomataceae</taxon>
        <taxon>Melastomatoideae</taxon>
        <taxon>Melastomateae</taxon>
        <taxon>Melastoma</taxon>
    </lineage>
</organism>
<comment type="caution">
    <text evidence="1">The sequence shown here is derived from an EMBL/GenBank/DDBJ whole genome shotgun (WGS) entry which is preliminary data.</text>
</comment>
<keyword evidence="2" id="KW-1185">Reference proteome</keyword>
<dbReference type="EMBL" id="CM042882">
    <property type="protein sequence ID" value="KAI4384126.1"/>
    <property type="molecule type" value="Genomic_DNA"/>
</dbReference>
<accession>A0ACB9S212</accession>